<comment type="caution">
    <text evidence="1">The sequence shown here is derived from an EMBL/GenBank/DDBJ whole genome shotgun (WGS) entry which is preliminary data.</text>
</comment>
<organism evidence="1">
    <name type="scientific">marine sediment metagenome</name>
    <dbReference type="NCBI Taxonomy" id="412755"/>
    <lineage>
        <taxon>unclassified sequences</taxon>
        <taxon>metagenomes</taxon>
        <taxon>ecological metagenomes</taxon>
    </lineage>
</organism>
<proteinExistence type="predicted"/>
<name>A0A0F8YQW4_9ZZZZ</name>
<dbReference type="AlphaFoldDB" id="A0A0F8YQW4"/>
<accession>A0A0F8YQW4</accession>
<evidence type="ECO:0000313" key="1">
    <source>
        <dbReference type="EMBL" id="KKK50391.1"/>
    </source>
</evidence>
<gene>
    <name evidence="1" type="ORF">LCGC14_3125510</name>
</gene>
<sequence length="120" mass="13188">MPKIILKTGDSQIVSLDAVQGSIGAVPFKCWDVKGSEALRTRILERNTSNSAYYVFGPSVKGLMDGVHKRHKIGGKHSAKTRKGIALAASKKGWRKYYGRPNVKQRFSGAGRFLPAARQM</sequence>
<protein>
    <submittedName>
        <fullName evidence="1">Uncharacterized protein</fullName>
    </submittedName>
</protein>
<dbReference type="EMBL" id="LAZR01068047">
    <property type="protein sequence ID" value="KKK50391.1"/>
    <property type="molecule type" value="Genomic_DNA"/>
</dbReference>
<reference evidence="1" key="1">
    <citation type="journal article" date="2015" name="Nature">
        <title>Complex archaea that bridge the gap between prokaryotes and eukaryotes.</title>
        <authorList>
            <person name="Spang A."/>
            <person name="Saw J.H."/>
            <person name="Jorgensen S.L."/>
            <person name="Zaremba-Niedzwiedzka K."/>
            <person name="Martijn J."/>
            <person name="Lind A.E."/>
            <person name="van Eijk R."/>
            <person name="Schleper C."/>
            <person name="Guy L."/>
            <person name="Ettema T.J."/>
        </authorList>
    </citation>
    <scope>NUCLEOTIDE SEQUENCE</scope>
</reference>